<dbReference type="PANTHER" id="PTHR10997:SF7">
    <property type="entry name" value="IMPORTIN-11"/>
    <property type="match status" value="1"/>
</dbReference>
<dbReference type="InterPro" id="IPR011989">
    <property type="entry name" value="ARM-like"/>
</dbReference>
<dbReference type="RefSeq" id="XP_001732511.1">
    <property type="nucleotide sequence ID" value="XM_001732459.1"/>
</dbReference>
<evidence type="ECO:0000313" key="7">
    <source>
        <dbReference type="Proteomes" id="UP000008837"/>
    </source>
</evidence>
<dbReference type="SUPFAM" id="SSF48371">
    <property type="entry name" value="ARM repeat"/>
    <property type="match status" value="1"/>
</dbReference>
<dbReference type="OrthoDB" id="361693at2759"/>
<dbReference type="GO" id="GO:0006606">
    <property type="term" value="P:protein import into nucleus"/>
    <property type="evidence" value="ECO:0007669"/>
    <property type="project" value="TreeGrafter"/>
</dbReference>
<dbReference type="InterPro" id="IPR058669">
    <property type="entry name" value="TPR_IPO7/11-like"/>
</dbReference>
<evidence type="ECO:0000256" key="2">
    <source>
        <dbReference type="ARBA" id="ARBA00007991"/>
    </source>
</evidence>
<dbReference type="GO" id="GO:0005829">
    <property type="term" value="C:cytosol"/>
    <property type="evidence" value="ECO:0007669"/>
    <property type="project" value="TreeGrafter"/>
</dbReference>
<feature type="domain" description="Importin N-terminal" evidence="5">
    <location>
        <begin position="1"/>
        <end position="42"/>
    </location>
</feature>
<dbReference type="InParanoid" id="A8PSM9"/>
<accession>A8PSM9</accession>
<dbReference type="InterPro" id="IPR016024">
    <property type="entry name" value="ARM-type_fold"/>
</dbReference>
<evidence type="ECO:0000256" key="3">
    <source>
        <dbReference type="ARBA" id="ARBA00022448"/>
    </source>
</evidence>
<sequence>MIRFKNGISKFWRTRVVNRKSVVIDNERKDRIRKRLLDVLHEPDRSVAVQGAVAIARIARTDCPNDWPSLMPTLQATIQSAATTIHEAALRGTLAETARETMILLHATDTLRQCLKEFERVRVLAGKMRMTELASVLMPTLQPVLEQFFADTMVASTVPDITAWAHTPGAAERVRASHLLLKVLHRLAMCDTGILASRVSEVTRPNLAYTFFSCTPRQVSCLAERRAAMLGVVHDVPLLSHALTKHMMAYAKLHLALVARLHSHVSSWPVWSEVMMWYWGVLSDAAQNGGARAALSRDDDDELAVYPYRWLVLTLSLLQTTLGHWKRERPAGTMFVGDSGAQFELQLADVLIKTYLRMTPADLERWQASPELFAVEEDQADSELDIRPAAECLLAALARWSYRSGKSAASSLPTVAEYVWAQFEASASWPSTLDGIIARDAVYTAVARCRDQLDPSMLEAADEDAQQNTCMTVAIHERLIPEAATRDAGPAWLILRRRIAWMLWEWSEYVTKPVRSGAYALLVQLLQQAPGYSDAAVHLAAARTVAALADTLDFDEMEFLPFLQDALAALVYALSHELEEIDSIRTMANALTVVIERMGLHIQPYAAMLAELVTTLWARDDPEARAKPSLLEFLSKLVDTCAPGMDGDLLVRMHALIAHVVQASLAPAYAPLLGQDALLLWAHTMQATPRMTPALMKLLCMAPELVAQPDFGSLMCRTWEDYVLLVPNEILHHFGLAFYGALAPIVADPTSSIILAPLCAVRTHIRTLDAAGLCTLAEQLHVTGLGRAIIDTLYRDETSAVVQACILLISQLAIKMPAPHFHELVRACAPKEPPVWPTVCTCMIKKGQDMALTRYRKLVALGLASMLKGSSSSSISADGSMAPHPDASLLTCIPRIIGLWTEVLGEVVEDDSGNSTVYKREPSPDRPLDAMQDDFIHMDQCVGEATWQESMSPGAERLEAFRTQDPAFTVPIRAFLADTLNKVLQANPANTPQGLELHQQLQQMDPLVLDMLQRDLNQPAANTQNPA</sequence>
<dbReference type="GO" id="GO:0005635">
    <property type="term" value="C:nuclear envelope"/>
    <property type="evidence" value="ECO:0007669"/>
    <property type="project" value="TreeGrafter"/>
</dbReference>
<evidence type="ECO:0000256" key="4">
    <source>
        <dbReference type="ARBA" id="ARBA00023242"/>
    </source>
</evidence>
<dbReference type="PROSITE" id="PS50166">
    <property type="entry name" value="IMPORTIN_B_NT"/>
    <property type="match status" value="1"/>
</dbReference>
<dbReference type="FunCoup" id="A8PSM9">
    <property type="interactions" value="507"/>
</dbReference>
<keyword evidence="4" id="KW-0539">Nucleus</keyword>
<dbReference type="VEuPathDB" id="FungiDB:MGL_0286"/>
<reference evidence="6 7" key="1">
    <citation type="journal article" date="2007" name="Proc. Natl. Acad. Sci. U.S.A.">
        <title>Dandruff-associated Malassezia genomes reveal convergent and divergent virulence traits shared with plant and human fungal pathogens.</title>
        <authorList>
            <person name="Xu J."/>
            <person name="Saunders C.W."/>
            <person name="Hu P."/>
            <person name="Grant R.A."/>
            <person name="Boekhout T."/>
            <person name="Kuramae E.E."/>
            <person name="Kronstad J.W."/>
            <person name="Deangelis Y.M."/>
            <person name="Reeder N.L."/>
            <person name="Johnstone K.R."/>
            <person name="Leland M."/>
            <person name="Fieno A.M."/>
            <person name="Begley W.M."/>
            <person name="Sun Y."/>
            <person name="Lacey M.P."/>
            <person name="Chaudhary T."/>
            <person name="Keough T."/>
            <person name="Chu L."/>
            <person name="Sears R."/>
            <person name="Yuan B."/>
            <person name="Dawson T.L.Jr."/>
        </authorList>
    </citation>
    <scope>NUCLEOTIDE SEQUENCE [LARGE SCALE GENOMIC DNA]</scope>
    <source>
        <strain evidence="7">ATCC MYA-4612 / CBS 7966</strain>
    </source>
</reference>
<dbReference type="GO" id="GO:0031267">
    <property type="term" value="F:small GTPase binding"/>
    <property type="evidence" value="ECO:0007669"/>
    <property type="project" value="InterPro"/>
</dbReference>
<dbReference type="EMBL" id="AAYY01000001">
    <property type="protein sequence ID" value="EDP45297.1"/>
    <property type="molecule type" value="Genomic_DNA"/>
</dbReference>
<comment type="similarity">
    <text evidence="2">Belongs to the importin beta family.</text>
</comment>
<proteinExistence type="inferred from homology"/>
<dbReference type="InterPro" id="IPR001494">
    <property type="entry name" value="Importin-beta_N"/>
</dbReference>
<protein>
    <recommendedName>
        <fullName evidence="5">Importin N-terminal domain-containing protein</fullName>
    </recommendedName>
</protein>
<comment type="caution">
    <text evidence="6">The sequence shown here is derived from an EMBL/GenBank/DDBJ whole genome shotgun (WGS) entry which is preliminary data.</text>
</comment>
<name>A8PSM9_MALGO</name>
<dbReference type="Gene3D" id="1.25.10.10">
    <property type="entry name" value="Leucine-rich Repeat Variant"/>
    <property type="match status" value="1"/>
</dbReference>
<evidence type="ECO:0000259" key="5">
    <source>
        <dbReference type="PROSITE" id="PS50166"/>
    </source>
</evidence>
<dbReference type="PANTHER" id="PTHR10997">
    <property type="entry name" value="IMPORTIN-7, 8, 11"/>
    <property type="match status" value="1"/>
</dbReference>
<dbReference type="Pfam" id="PF25758">
    <property type="entry name" value="TPR_IPO11"/>
    <property type="match status" value="1"/>
</dbReference>
<dbReference type="GeneID" id="5856817"/>
<dbReference type="STRING" id="425265.A8PSM9"/>
<organism evidence="6 7">
    <name type="scientific">Malassezia globosa (strain ATCC MYA-4612 / CBS 7966)</name>
    <name type="common">Dandruff-associated fungus</name>
    <dbReference type="NCBI Taxonomy" id="425265"/>
    <lineage>
        <taxon>Eukaryota</taxon>
        <taxon>Fungi</taxon>
        <taxon>Dikarya</taxon>
        <taxon>Basidiomycota</taxon>
        <taxon>Ustilaginomycotina</taxon>
        <taxon>Malasseziomycetes</taxon>
        <taxon>Malasseziales</taxon>
        <taxon>Malasseziaceae</taxon>
        <taxon>Malassezia</taxon>
    </lineage>
</organism>
<dbReference type="AlphaFoldDB" id="A8PSM9"/>
<dbReference type="KEGG" id="mgl:MGL_0286"/>
<gene>
    <name evidence="6" type="ORF">MGL_0286</name>
</gene>
<evidence type="ECO:0000313" key="6">
    <source>
        <dbReference type="EMBL" id="EDP45297.1"/>
    </source>
</evidence>
<keyword evidence="7" id="KW-1185">Reference proteome</keyword>
<comment type="subcellular location">
    <subcellularLocation>
        <location evidence="1">Nucleus</location>
    </subcellularLocation>
</comment>
<keyword evidence="3" id="KW-0813">Transport</keyword>
<dbReference type="OMA" id="GQCAFEI"/>
<dbReference type="Proteomes" id="UP000008837">
    <property type="component" value="Unassembled WGS sequence"/>
</dbReference>
<evidence type="ECO:0000256" key="1">
    <source>
        <dbReference type="ARBA" id="ARBA00004123"/>
    </source>
</evidence>